<keyword evidence="1" id="KW-0805">Transcription regulation</keyword>
<organism evidence="5 6">
    <name type="scientific">Labrys neptuniae</name>
    <dbReference type="NCBI Taxonomy" id="376174"/>
    <lineage>
        <taxon>Bacteria</taxon>
        <taxon>Pseudomonadati</taxon>
        <taxon>Pseudomonadota</taxon>
        <taxon>Alphaproteobacteria</taxon>
        <taxon>Hyphomicrobiales</taxon>
        <taxon>Xanthobacteraceae</taxon>
        <taxon>Labrys</taxon>
    </lineage>
</organism>
<dbReference type="Pfam" id="PF12833">
    <property type="entry name" value="HTH_18"/>
    <property type="match status" value="1"/>
</dbReference>
<keyword evidence="3" id="KW-0804">Transcription</keyword>
<dbReference type="Pfam" id="PF01965">
    <property type="entry name" value="DJ-1_PfpI"/>
    <property type="match status" value="1"/>
</dbReference>
<evidence type="ECO:0000313" key="6">
    <source>
        <dbReference type="Proteomes" id="UP001555786"/>
    </source>
</evidence>
<name>A0ABV3PQJ4_9HYPH</name>
<feature type="domain" description="HTH araC/xylS-type" evidence="4">
    <location>
        <begin position="242"/>
        <end position="340"/>
    </location>
</feature>
<dbReference type="InterPro" id="IPR009057">
    <property type="entry name" value="Homeodomain-like_sf"/>
</dbReference>
<dbReference type="Gene3D" id="3.40.50.880">
    <property type="match status" value="1"/>
</dbReference>
<evidence type="ECO:0000313" key="5">
    <source>
        <dbReference type="EMBL" id="MEW9307912.1"/>
    </source>
</evidence>
<evidence type="ECO:0000256" key="3">
    <source>
        <dbReference type="ARBA" id="ARBA00023163"/>
    </source>
</evidence>
<dbReference type="PANTHER" id="PTHR43130:SF3">
    <property type="entry name" value="HTH-TYPE TRANSCRIPTIONAL REGULATOR RV1931C"/>
    <property type="match status" value="1"/>
</dbReference>
<dbReference type="PROSITE" id="PS01124">
    <property type="entry name" value="HTH_ARAC_FAMILY_2"/>
    <property type="match status" value="1"/>
</dbReference>
<protein>
    <submittedName>
        <fullName evidence="5">Helix-turn-helix domain-containing protein</fullName>
    </submittedName>
</protein>
<dbReference type="PROSITE" id="PS00041">
    <property type="entry name" value="HTH_ARAC_FAMILY_1"/>
    <property type="match status" value="1"/>
</dbReference>
<accession>A0ABV3PQJ4</accession>
<keyword evidence="6" id="KW-1185">Reference proteome</keyword>
<dbReference type="InterPro" id="IPR052158">
    <property type="entry name" value="INH-QAR"/>
</dbReference>
<dbReference type="InterPro" id="IPR018062">
    <property type="entry name" value="HTH_AraC-typ_CS"/>
</dbReference>
<sequence length="357" mass="39245">MLAQAEASSDSASAKLGTKPIEVTIVLLDGGYASTAIGPLEVFHSAGSLWNWLHGETPRPPFRVRTVSIDGQGVTSLCALGLVPTLSIDDVEHADIVIVPASGWDIQDRFIGDEAFLSWLRKWHKRGAYIAGICTGVIFLAEAGLLDGRIATTHWGVADILRRRYPQVHWQTEQFVTEDGHILCSGGVYASIDLSLYLVEKFCGHEVALQCARSLLVSMPRGRQSGYAVLPLSRPHADGRVREAEEYLRMHFDKDVSLDALAGRSGMSPRNFIRRFKAATGSLPGAYVQMLRMSAAKELLEAGATSIQAVCAKTGYADIVFFRSLFKRHTGMTPAEYRRRFAHMNFDRSELVAGHRA</sequence>
<dbReference type="Gene3D" id="1.10.10.60">
    <property type="entry name" value="Homeodomain-like"/>
    <property type="match status" value="2"/>
</dbReference>
<dbReference type="Proteomes" id="UP001555786">
    <property type="component" value="Unassembled WGS sequence"/>
</dbReference>
<dbReference type="CDD" id="cd03138">
    <property type="entry name" value="GATase1_AraC_2"/>
    <property type="match status" value="1"/>
</dbReference>
<dbReference type="EMBL" id="JBFNQD010000007">
    <property type="protein sequence ID" value="MEW9307912.1"/>
    <property type="molecule type" value="Genomic_DNA"/>
</dbReference>
<comment type="caution">
    <text evidence="5">The sequence shown here is derived from an EMBL/GenBank/DDBJ whole genome shotgun (WGS) entry which is preliminary data.</text>
</comment>
<evidence type="ECO:0000256" key="1">
    <source>
        <dbReference type="ARBA" id="ARBA00023015"/>
    </source>
</evidence>
<dbReference type="SMART" id="SM00342">
    <property type="entry name" value="HTH_ARAC"/>
    <property type="match status" value="1"/>
</dbReference>
<dbReference type="PANTHER" id="PTHR43130">
    <property type="entry name" value="ARAC-FAMILY TRANSCRIPTIONAL REGULATOR"/>
    <property type="match status" value="1"/>
</dbReference>
<proteinExistence type="predicted"/>
<dbReference type="InterPro" id="IPR029062">
    <property type="entry name" value="Class_I_gatase-like"/>
</dbReference>
<dbReference type="SUPFAM" id="SSF52317">
    <property type="entry name" value="Class I glutamine amidotransferase-like"/>
    <property type="match status" value="1"/>
</dbReference>
<dbReference type="InterPro" id="IPR018060">
    <property type="entry name" value="HTH_AraC"/>
</dbReference>
<reference evidence="5 6" key="1">
    <citation type="submission" date="2024-07" db="EMBL/GenBank/DDBJ databases">
        <title>Description of Labrys sedimenti sp. nov., isolated from a diclofenac-degrading enrichment culture.</title>
        <authorList>
            <person name="Tancsics A."/>
            <person name="Csepanyi A."/>
        </authorList>
    </citation>
    <scope>NUCLEOTIDE SEQUENCE [LARGE SCALE GENOMIC DNA]</scope>
    <source>
        <strain evidence="5 6">LMG 23578</strain>
    </source>
</reference>
<gene>
    <name evidence="5" type="ORF">ABXS05_20330</name>
</gene>
<evidence type="ECO:0000256" key="2">
    <source>
        <dbReference type="ARBA" id="ARBA00023125"/>
    </source>
</evidence>
<keyword evidence="2" id="KW-0238">DNA-binding</keyword>
<evidence type="ECO:0000259" key="4">
    <source>
        <dbReference type="PROSITE" id="PS01124"/>
    </source>
</evidence>
<dbReference type="RefSeq" id="WP_367625200.1">
    <property type="nucleotide sequence ID" value="NZ_JBFNQD010000007.1"/>
</dbReference>
<dbReference type="InterPro" id="IPR002818">
    <property type="entry name" value="DJ-1/PfpI"/>
</dbReference>
<dbReference type="SUPFAM" id="SSF46689">
    <property type="entry name" value="Homeodomain-like"/>
    <property type="match status" value="2"/>
</dbReference>